<reference evidence="5 6" key="1">
    <citation type="journal article" date="2018" name="MBio">
        <title>Insights into the evolution of host association through the isolation and characterization of a novel human periodontal pathobiont, Desulfobulbus oralis.</title>
        <authorList>
            <person name="Cross K.L."/>
            <person name="Chirania P."/>
            <person name="Xiong W."/>
            <person name="Beall C.J."/>
            <person name="Elkins J.G."/>
            <person name="Giannone R.J."/>
            <person name="Griffen A.L."/>
            <person name="Guss A.M."/>
            <person name="Hettich R.L."/>
            <person name="Joshi S.S."/>
            <person name="Mokrzan E.M."/>
            <person name="Martin R.K."/>
            <person name="Zhulin I.B."/>
            <person name="Leys E.J."/>
            <person name="Podar M."/>
        </authorList>
    </citation>
    <scope>NUCLEOTIDE SEQUENCE [LARGE SCALE GENOMIC DNA]</scope>
    <source>
        <strain evidence="5 6">ORNL</strain>
    </source>
</reference>
<dbReference type="Gene3D" id="2.150.10.10">
    <property type="entry name" value="Serralysin-like metalloprotease, C-terminal"/>
    <property type="match status" value="6"/>
</dbReference>
<dbReference type="InterPro" id="IPR015919">
    <property type="entry name" value="Cadherin-like_sf"/>
</dbReference>
<evidence type="ECO:0000256" key="1">
    <source>
        <dbReference type="ARBA" id="ARBA00004613"/>
    </source>
</evidence>
<keyword evidence="2" id="KW-0964">Secreted</keyword>
<dbReference type="InterPro" id="IPR011049">
    <property type="entry name" value="Serralysin-like_metalloprot_C"/>
</dbReference>
<dbReference type="GO" id="GO:0005509">
    <property type="term" value="F:calcium ion binding"/>
    <property type="evidence" value="ECO:0007669"/>
    <property type="project" value="InterPro"/>
</dbReference>
<dbReference type="Proteomes" id="UP000239867">
    <property type="component" value="Chromosome"/>
</dbReference>
<dbReference type="InterPro" id="IPR050557">
    <property type="entry name" value="RTX_toxin/Mannuronan_C5-epim"/>
</dbReference>
<evidence type="ECO:0000256" key="2">
    <source>
        <dbReference type="ARBA" id="ARBA00022525"/>
    </source>
</evidence>
<dbReference type="InterPro" id="IPR010566">
    <property type="entry name" value="Haemolys_ca-bd"/>
</dbReference>
<organism evidence="5 6">
    <name type="scientific">Desulfobulbus oralis</name>
    <dbReference type="NCBI Taxonomy" id="1986146"/>
    <lineage>
        <taxon>Bacteria</taxon>
        <taxon>Pseudomonadati</taxon>
        <taxon>Thermodesulfobacteriota</taxon>
        <taxon>Desulfobulbia</taxon>
        <taxon>Desulfobulbales</taxon>
        <taxon>Desulfobulbaceae</taxon>
        <taxon>Desulfobulbus</taxon>
    </lineage>
</organism>
<dbReference type="GO" id="GO:0005576">
    <property type="term" value="C:extracellular region"/>
    <property type="evidence" value="ECO:0007669"/>
    <property type="project" value="UniProtKB-SubCell"/>
</dbReference>
<dbReference type="PRINTS" id="PR00313">
    <property type="entry name" value="CABNDNGRPT"/>
</dbReference>
<dbReference type="InterPro" id="IPR001343">
    <property type="entry name" value="Hemolysn_Ca-bd"/>
</dbReference>
<sequence length="1838" mass="193495">MAAVQAGVENATISADKIYYLDAASGLELQPFELVQKYDNTGLPYWEELPVAGAPRYIFGSNNGDTYDGRFYNVVQHVYGGAGDDSIKTGGGADHLDSGTGRNILEGGRGFDTYVLQDDGSPDIIRDEDGQGVIRVGKEAVRGAFTNTKERPDLFSSADGRWQLRYGDSEAWELSQKGQDGSYRVVARLAGWKSGDLGLETMHVAGSDYINADMHQFDRFYLAISLKGAPKGGRIVGSKRNDYLTGSEHRDWIETGDGATNLVFGYGGDDDIRGGTGMDYIRAGRQGRLAAGQTDNDQVEGGGNSDVLYGGAGADSLYGGLIGEDIERPGQENQAGDWIAGEEGADHITGSGSRDFLFGGSHGDTIRAGAGDDLILGDGHYQIRLQTQTLTGSLNGIPVAHEYFWDTATGEMRQIRNLSDSIVMVPRGQMFYGWGWTVGADYDFSFAPGMNLSLQTRVAADPGDDYIDAGSGNDWVAGQAGSDVIYGGDGDDILYGDDAVALPEGMAEGDDMLVGGNGADRLYGGGGDDQLYASEDDGAKDLVYGGAGHDELWAGSGGDELYGEAGNDTLNAGSGGNTLLDGGTGDDVYYSGVGESTMRDESGNDRYHLQRMTFGTAGSVTRIDDRDGKGSVWLNGQLVRGEDLRIVSDTVRQTADGGYTLTKAGNTLYVTMGGQKGHVEILHWQDGDLGISFQGGETPPEPPKPVNHEPVLSTPLADAAGKAGEDFSYVLAAGAFSDPDGDELSYSASLADGSALPSWLSFDAASRTFSGRPGAAGTWEVKVVASDGEYSVSDVFTVTVEAGAAASVIRGTNSSDVLKGTAAGEILFGLAGNDTLDPGGGRDLAQGMAGNDSYVFSKGYGHDTLFDNYSEWDGAESSFAGVDKRYHAGNDTLIMRDLSREQVVMRLSGDDLEIGIKEEGKAFSGLSDVLTIKNWRNPNNRIETIRFTDGDITAQNLTGYLTFGDEGQNFTWTESAADLSLGSGNDTITTGNYGDTVITGSGANKVFTSGGNDSIHVSAGASGSIVQGGVGNDSYSYGRAGGRVSLFDNYSEWDGAESSFAGVDKRYHAGNDTLIMRDLSREQVVMRLSGDDLEIGIKEEGKAFSGLSDVLTIKNWKNANNRIETIQFTDARVTIANLSLETSDMGDSLSWTDSAVRVTGGSGNDTITTGNYGDTVITGSGANKVFTSGGNDSIHVSAGASGSIVQGGVGNDSYSYGRAGGRVSLFDNYSEWDGAESSFAGVDKRYHAGNDTLIMRDLSREQVVMRLSGDDLEIGIKEEGKAFSGLSDVLTIKNWKNANNRIETIQFTDARVTIANLSLETSDMGDSLSWTDSAVRVTGGSGNDTITTGNYGDTVITGSGANKVFTSGGNDSIHVSAGASGSIVQGGAGNDSYSYGRAGGRVSLFDNYSEWDGAESSFAGVDKRYHAGNDTLIMRDLSREQVVMRLSGDDLEIGIKEGGKAFSGLSDVLTIKNWKNPNNRIETIRFTDGDITAQNLTGYLTFGDEGQNFTWTESAADLSLGSGNDTITTGNYGDTVITGSGANKVFTAGGNDSIHVSAGASGSIVQGGAGNDSYSYGRAGGRVSLFDNYSEWDGAESSFAGVDKRYHAGNDTLIMRDLSREQVVMRLSGDDLEIGIKEEGKAFSGLSDVLTIKNWKNANNRIETIRFTDGDITAQNLSQYLSSDGKALNLSGARDASGSGADAGRAAMLSTDRKAPFVLAEAAEPLKGLQGLGESGPEGARLCLDSPEAEGPGDAQKDPLHLSRSVFAALSEAGPPADSLFVANATGSALDDRDCILYHTTAGALRHGLDAANAGAAIQLSGADEREKPRVNELFAVC</sequence>
<accession>A0A2L1GKM5</accession>
<name>A0A2L1GKM5_9BACT</name>
<feature type="region of interest" description="Disordered" evidence="3">
    <location>
        <begin position="1729"/>
        <end position="1758"/>
    </location>
</feature>
<dbReference type="KEGG" id="deo:CAY53_00940"/>
<dbReference type="SUPFAM" id="SSF51120">
    <property type="entry name" value="beta-Roll"/>
    <property type="match status" value="9"/>
</dbReference>
<dbReference type="SMART" id="SM00736">
    <property type="entry name" value="CADG"/>
    <property type="match status" value="1"/>
</dbReference>
<evidence type="ECO:0000313" key="5">
    <source>
        <dbReference type="EMBL" id="AVD70222.1"/>
    </source>
</evidence>
<gene>
    <name evidence="5" type="ORF">CAY53_00940</name>
</gene>
<protein>
    <recommendedName>
        <fullName evidence="4">Dystroglycan-type cadherin-like domain-containing protein</fullName>
    </recommendedName>
</protein>
<evidence type="ECO:0000259" key="4">
    <source>
        <dbReference type="SMART" id="SM00736"/>
    </source>
</evidence>
<dbReference type="Gene3D" id="2.60.40.10">
    <property type="entry name" value="Immunoglobulins"/>
    <property type="match status" value="1"/>
</dbReference>
<keyword evidence="6" id="KW-1185">Reference proteome</keyword>
<dbReference type="GO" id="GO:0016020">
    <property type="term" value="C:membrane"/>
    <property type="evidence" value="ECO:0007669"/>
    <property type="project" value="InterPro"/>
</dbReference>
<proteinExistence type="predicted"/>
<dbReference type="InterPro" id="IPR013783">
    <property type="entry name" value="Ig-like_fold"/>
</dbReference>
<dbReference type="Pfam" id="PF05345">
    <property type="entry name" value="He_PIG"/>
    <property type="match status" value="1"/>
</dbReference>
<dbReference type="Pfam" id="PF06594">
    <property type="entry name" value="HCBP_related"/>
    <property type="match status" value="5"/>
</dbReference>
<comment type="subcellular location">
    <subcellularLocation>
        <location evidence="1">Secreted</location>
    </subcellularLocation>
</comment>
<dbReference type="Pfam" id="PF00353">
    <property type="entry name" value="HemolysinCabind"/>
    <property type="match status" value="12"/>
</dbReference>
<feature type="domain" description="Dystroglycan-type cadherin-like" evidence="4">
    <location>
        <begin position="711"/>
        <end position="807"/>
    </location>
</feature>
<dbReference type="PANTHER" id="PTHR38340">
    <property type="entry name" value="S-LAYER PROTEIN"/>
    <property type="match status" value="1"/>
</dbReference>
<dbReference type="PANTHER" id="PTHR38340:SF1">
    <property type="entry name" value="S-LAYER PROTEIN"/>
    <property type="match status" value="1"/>
</dbReference>
<evidence type="ECO:0000256" key="3">
    <source>
        <dbReference type="SAM" id="MobiDB-lite"/>
    </source>
</evidence>
<dbReference type="SUPFAM" id="SSF49313">
    <property type="entry name" value="Cadherin-like"/>
    <property type="match status" value="1"/>
</dbReference>
<dbReference type="EMBL" id="CP021255">
    <property type="protein sequence ID" value="AVD70222.1"/>
    <property type="molecule type" value="Genomic_DNA"/>
</dbReference>
<dbReference type="InterPro" id="IPR006644">
    <property type="entry name" value="Cadg"/>
</dbReference>
<evidence type="ECO:0000313" key="6">
    <source>
        <dbReference type="Proteomes" id="UP000239867"/>
    </source>
</evidence>